<name>A0A2T3IE24_PHODM</name>
<reference evidence="2 4" key="1">
    <citation type="submission" date="2018-03" db="EMBL/GenBank/DDBJ databases">
        <title>Whole genome sequencing of Histamine producing bacteria.</title>
        <authorList>
            <person name="Butler K."/>
        </authorList>
    </citation>
    <scope>NUCLEOTIDE SEQUENCE [LARGE SCALE GENOMIC DNA]</scope>
    <source>
        <strain evidence="2 4">BT-6</strain>
    </source>
</reference>
<evidence type="ECO:0000313" key="3">
    <source>
        <dbReference type="EMBL" id="SPY44724.1"/>
    </source>
</evidence>
<dbReference type="Gene3D" id="3.40.50.410">
    <property type="entry name" value="von Willebrand factor, type A domain"/>
    <property type="match status" value="1"/>
</dbReference>
<dbReference type="AlphaFoldDB" id="A0A2T3IE24"/>
<proteinExistence type="predicted"/>
<feature type="domain" description="VWFA" evidence="1">
    <location>
        <begin position="321"/>
        <end position="480"/>
    </location>
</feature>
<reference evidence="3 5" key="2">
    <citation type="submission" date="2018-06" db="EMBL/GenBank/DDBJ databases">
        <authorList>
            <consortium name="Pathogen Informatics"/>
            <person name="Doyle S."/>
        </authorList>
    </citation>
    <scope>NUCLEOTIDE SEQUENCE [LARGE SCALE GENOMIC DNA]</scope>
    <source>
        <strain evidence="3 5">NCTC11647</strain>
    </source>
</reference>
<organism evidence="3 5">
    <name type="scientific">Photobacterium damselae</name>
    <dbReference type="NCBI Taxonomy" id="38293"/>
    <lineage>
        <taxon>Bacteria</taxon>
        <taxon>Pseudomonadati</taxon>
        <taxon>Pseudomonadota</taxon>
        <taxon>Gammaproteobacteria</taxon>
        <taxon>Vibrionales</taxon>
        <taxon>Vibrionaceae</taxon>
        <taxon>Photobacterium</taxon>
    </lineage>
</organism>
<evidence type="ECO:0000313" key="4">
    <source>
        <dbReference type="Proteomes" id="UP000241404"/>
    </source>
</evidence>
<dbReference type="GO" id="GO:0005829">
    <property type="term" value="C:cytosol"/>
    <property type="evidence" value="ECO:0007669"/>
    <property type="project" value="TreeGrafter"/>
</dbReference>
<dbReference type="InterPro" id="IPR008912">
    <property type="entry name" value="Uncharacterised_CoxE"/>
</dbReference>
<evidence type="ECO:0000313" key="2">
    <source>
        <dbReference type="EMBL" id="PSU19117.1"/>
    </source>
</evidence>
<dbReference type="EMBL" id="PYMM01000001">
    <property type="protein sequence ID" value="PSU19117.1"/>
    <property type="molecule type" value="Genomic_DNA"/>
</dbReference>
<dbReference type="Pfam" id="PF05762">
    <property type="entry name" value="VWA_CoxE"/>
    <property type="match status" value="1"/>
</dbReference>
<dbReference type="Proteomes" id="UP000251647">
    <property type="component" value="Unassembled WGS sequence"/>
</dbReference>
<dbReference type="PANTHER" id="PTHR36846:SF1">
    <property type="entry name" value="PROTEIN VIAA"/>
    <property type="match status" value="1"/>
</dbReference>
<dbReference type="EMBL" id="UATL01000005">
    <property type="protein sequence ID" value="SPY44724.1"/>
    <property type="molecule type" value="Genomic_DNA"/>
</dbReference>
<dbReference type="InterPro" id="IPR002035">
    <property type="entry name" value="VWF_A"/>
</dbReference>
<dbReference type="SUPFAM" id="SSF53300">
    <property type="entry name" value="vWA-like"/>
    <property type="match status" value="1"/>
</dbReference>
<evidence type="ECO:0000313" key="5">
    <source>
        <dbReference type="Proteomes" id="UP000251647"/>
    </source>
</evidence>
<accession>A0A2T3IE24</accession>
<sequence>MPLTEGLNLALMLAESGMIDSAVNEIMVRPQLLMAAEATPGIKASIQNQMLKWRAQMTRNLSKVSISENIQQEFKFYEQAKDWDEETFLAKSGDIVKSLEGRSNFYFKAKRLVDADHHKHNPMFQRYFCDQWYEHLVQALKDVQESELTDAKDELLRDLYQRIETMQQMKEVADEGDEKRAGRLWDMAKAKLTRTDVDTMKSIAKFLKKNQGLQEIAEKLGRMASEIDDPTKERVKVEELKLVEEQSDNVTDDIVGIHESDDLAKLLPNEAMFLAYPELEVVFYKHLVDKRLMNYRVRGTNRKLRKVKSFKRQSKQVEQDKGPFIVCIDASGSMSGFPENCAKALAYGLMQIALADDRDCFVIMFSTQQITYELTKQDGLKEMINFLSYSFHGGTDLAPVLDQSIDLMGSEKYKNADLVVLSDFIAPSQPEEMQKRVAKLKEQRNRFHAVSLSKYGNPELLEMFDFCWSYHPSTFSQFGKLFRWK</sequence>
<evidence type="ECO:0000259" key="1">
    <source>
        <dbReference type="SMART" id="SM00327"/>
    </source>
</evidence>
<dbReference type="Proteomes" id="UP000241404">
    <property type="component" value="Unassembled WGS sequence"/>
</dbReference>
<dbReference type="RefSeq" id="WP_005304814.1">
    <property type="nucleotide sequence ID" value="NZ_CP018298.1"/>
</dbReference>
<gene>
    <name evidence="3" type="primary">viaA_2</name>
    <name evidence="2" type="ORF">CTM90_03860</name>
    <name evidence="3" type="ORF">NCTC11647_03674</name>
</gene>
<dbReference type="CDD" id="cd01462">
    <property type="entry name" value="VWA_YIEM_type"/>
    <property type="match status" value="1"/>
</dbReference>
<dbReference type="GeneID" id="93399509"/>
<dbReference type="PANTHER" id="PTHR36846">
    <property type="entry name" value="PROTEIN VIAA"/>
    <property type="match status" value="1"/>
</dbReference>
<dbReference type="InterPro" id="IPR036465">
    <property type="entry name" value="vWFA_dom_sf"/>
</dbReference>
<dbReference type="SMART" id="SM00327">
    <property type="entry name" value="VWA"/>
    <property type="match status" value="1"/>
</dbReference>
<dbReference type="NCBIfam" id="NF008230">
    <property type="entry name" value="PRK10997.1"/>
    <property type="match status" value="1"/>
</dbReference>
<dbReference type="OrthoDB" id="387240at2"/>
<protein>
    <submittedName>
        <fullName evidence="2">ATPase RavA stimulator ViaA</fullName>
    </submittedName>
    <submittedName>
        <fullName evidence="3">VWA domain protein interacting with AAA ATPase</fullName>
    </submittedName>
</protein>